<reference evidence="1" key="1">
    <citation type="submission" date="2023-11" db="EMBL/GenBank/DDBJ databases">
        <authorList>
            <person name="Poullet M."/>
        </authorList>
    </citation>
    <scope>NUCLEOTIDE SEQUENCE</scope>
    <source>
        <strain evidence="1">E1834</strain>
    </source>
</reference>
<protein>
    <submittedName>
        <fullName evidence="1">Uncharacterized protein</fullName>
    </submittedName>
</protein>
<dbReference type="Proteomes" id="UP001497535">
    <property type="component" value="Unassembled WGS sequence"/>
</dbReference>
<proteinExistence type="predicted"/>
<name>A0ACB0Z3D9_MELEN</name>
<gene>
    <name evidence="1" type="ORF">MENTE1834_LOCUS20162</name>
</gene>
<evidence type="ECO:0000313" key="2">
    <source>
        <dbReference type="Proteomes" id="UP001497535"/>
    </source>
</evidence>
<accession>A0ACB0Z3D9</accession>
<keyword evidence="2" id="KW-1185">Reference proteome</keyword>
<dbReference type="EMBL" id="CAVMJV010000024">
    <property type="protein sequence ID" value="CAK5073489.1"/>
    <property type="molecule type" value="Genomic_DNA"/>
</dbReference>
<organism evidence="1 2">
    <name type="scientific">Meloidogyne enterolobii</name>
    <name type="common">Root-knot nematode worm</name>
    <name type="synonym">Meloidogyne mayaguensis</name>
    <dbReference type="NCBI Taxonomy" id="390850"/>
    <lineage>
        <taxon>Eukaryota</taxon>
        <taxon>Metazoa</taxon>
        <taxon>Ecdysozoa</taxon>
        <taxon>Nematoda</taxon>
        <taxon>Chromadorea</taxon>
        <taxon>Rhabditida</taxon>
        <taxon>Tylenchina</taxon>
        <taxon>Tylenchomorpha</taxon>
        <taxon>Tylenchoidea</taxon>
        <taxon>Meloidogynidae</taxon>
        <taxon>Meloidogyninae</taxon>
        <taxon>Meloidogyne</taxon>
    </lineage>
</organism>
<comment type="caution">
    <text evidence="1">The sequence shown here is derived from an EMBL/GenBank/DDBJ whole genome shotgun (WGS) entry which is preliminary data.</text>
</comment>
<sequence length="54" mass="6482">MLLQLISILKRNPMRPRGNWFFRCCDYIVLACCATPYVILAFTKYIFKLITKFF</sequence>
<evidence type="ECO:0000313" key="1">
    <source>
        <dbReference type="EMBL" id="CAK5073489.1"/>
    </source>
</evidence>